<reference evidence="5 6" key="1">
    <citation type="submission" date="2013-12" db="EMBL/GenBank/DDBJ databases">
        <authorList>
            <person name="Formusa P.A."/>
            <person name="Habash M."/>
            <person name="Lee H."/>
            <person name="Trevors J.T."/>
        </authorList>
    </citation>
    <scope>NUCLEOTIDE SEQUENCE [LARGE SCALE GENOMIC DNA]</scope>
    <source>
        <strain evidence="5 6">PD30</strain>
    </source>
</reference>
<feature type="domain" description="Chorismate mutase" evidence="4">
    <location>
        <begin position="16"/>
        <end position="106"/>
    </location>
</feature>
<accession>A0A059L5I1</accession>
<dbReference type="InterPro" id="IPR002701">
    <property type="entry name" value="CM_II_prokaryot"/>
</dbReference>
<evidence type="ECO:0000259" key="4">
    <source>
        <dbReference type="PROSITE" id="PS51168"/>
    </source>
</evidence>
<feature type="binding site" evidence="3">
    <location>
        <position position="54"/>
    </location>
    <ligand>
        <name>substrate</name>
    </ligand>
</feature>
<dbReference type="GO" id="GO:0009697">
    <property type="term" value="P:salicylic acid biosynthetic process"/>
    <property type="evidence" value="ECO:0007669"/>
    <property type="project" value="InterPro"/>
</dbReference>
<dbReference type="EC" id="5.4.99.5" evidence="1"/>
<protein>
    <recommendedName>
        <fullName evidence="1">chorismate mutase</fullName>
        <ecNumber evidence="1">5.4.99.5</ecNumber>
    </recommendedName>
</protein>
<organism evidence="5 6">
    <name type="scientific">Pseudomonas mandelii PD30</name>
    <dbReference type="NCBI Taxonomy" id="1419583"/>
    <lineage>
        <taxon>Bacteria</taxon>
        <taxon>Pseudomonadati</taxon>
        <taxon>Pseudomonadota</taxon>
        <taxon>Gammaproteobacteria</taxon>
        <taxon>Pseudomonadales</taxon>
        <taxon>Pseudomonadaceae</taxon>
        <taxon>Pseudomonas</taxon>
    </lineage>
</organism>
<evidence type="ECO:0000256" key="2">
    <source>
        <dbReference type="ARBA" id="ARBA00023235"/>
    </source>
</evidence>
<gene>
    <name evidence="5" type="ORF">V466_08845</name>
</gene>
<dbReference type="GO" id="GO:0004106">
    <property type="term" value="F:chorismate mutase activity"/>
    <property type="evidence" value="ECO:0007669"/>
    <property type="project" value="UniProtKB-EC"/>
</dbReference>
<dbReference type="Pfam" id="PF01817">
    <property type="entry name" value="CM_2"/>
    <property type="match status" value="1"/>
</dbReference>
<dbReference type="AlphaFoldDB" id="A0A059L5I1"/>
<dbReference type="SUPFAM" id="SSF48600">
    <property type="entry name" value="Chorismate mutase II"/>
    <property type="match status" value="1"/>
</dbReference>
<dbReference type="InterPro" id="IPR036979">
    <property type="entry name" value="CM_dom_sf"/>
</dbReference>
<dbReference type="InterPro" id="IPR008241">
    <property type="entry name" value="Isochorismate_pyruvate-lyase"/>
</dbReference>
<sequence length="113" mass="12945">MSKIIQNTSKTEIKTPGDCADLGDIRNAIDALDEQIIQIMGQRMSFVRAASRFKPSESSIPAPDRVAQMLPQRREWAEVAGLNADFIEQLYSQIINWYISEQIDYWRQQRGLA</sequence>
<keyword evidence="2" id="KW-0413">Isomerase</keyword>
<dbReference type="Proteomes" id="UP000026739">
    <property type="component" value="Unassembled WGS sequence"/>
</dbReference>
<evidence type="ECO:0000313" key="6">
    <source>
        <dbReference type="Proteomes" id="UP000026739"/>
    </source>
</evidence>
<proteinExistence type="predicted"/>
<feature type="binding site" evidence="3">
    <location>
        <position position="102"/>
    </location>
    <ligand>
        <name>substrate</name>
    </ligand>
</feature>
<dbReference type="NCBIfam" id="NF005475">
    <property type="entry name" value="PRK07075.1"/>
    <property type="match status" value="1"/>
</dbReference>
<name>A0A059L5I1_9PSED</name>
<dbReference type="PANTHER" id="PTHR38041:SF1">
    <property type="entry name" value="CHORISMATE MUTASE"/>
    <property type="match status" value="1"/>
</dbReference>
<dbReference type="InterPro" id="IPR051331">
    <property type="entry name" value="Chorismate_mutase-related"/>
</dbReference>
<dbReference type="EMBL" id="AZQQ01000066">
    <property type="protein sequence ID" value="KDD69578.1"/>
    <property type="molecule type" value="Genomic_DNA"/>
</dbReference>
<feature type="binding site" evidence="3">
    <location>
        <position position="43"/>
    </location>
    <ligand>
        <name>substrate</name>
    </ligand>
</feature>
<feature type="binding site" evidence="3">
    <location>
        <position position="26"/>
    </location>
    <ligand>
        <name>substrate</name>
    </ligand>
</feature>
<dbReference type="GO" id="GO:0016835">
    <property type="term" value="F:carbon-oxygen lyase activity"/>
    <property type="evidence" value="ECO:0007669"/>
    <property type="project" value="InterPro"/>
</dbReference>
<evidence type="ECO:0000256" key="3">
    <source>
        <dbReference type="PIRSR" id="PIRSR029775-1"/>
    </source>
</evidence>
<keyword evidence="5" id="KW-0670">Pyruvate</keyword>
<evidence type="ECO:0000256" key="1">
    <source>
        <dbReference type="ARBA" id="ARBA00012404"/>
    </source>
</evidence>
<dbReference type="Gene3D" id="1.20.59.10">
    <property type="entry name" value="Chorismate mutase"/>
    <property type="match status" value="1"/>
</dbReference>
<keyword evidence="5" id="KW-0456">Lyase</keyword>
<dbReference type="PIRSF" id="PIRSF029775">
    <property type="entry name" value="Isochor_pyr_lyas"/>
    <property type="match status" value="1"/>
</dbReference>
<dbReference type="GO" id="GO:0046417">
    <property type="term" value="P:chorismate metabolic process"/>
    <property type="evidence" value="ECO:0007669"/>
    <property type="project" value="InterPro"/>
</dbReference>
<dbReference type="NCBIfam" id="TIGR01803">
    <property type="entry name" value="CM-like"/>
    <property type="match status" value="1"/>
</dbReference>
<dbReference type="SMART" id="SM00830">
    <property type="entry name" value="CM_2"/>
    <property type="match status" value="1"/>
</dbReference>
<comment type="caution">
    <text evidence="5">The sequence shown here is derived from an EMBL/GenBank/DDBJ whole genome shotgun (WGS) entry which is preliminary data.</text>
</comment>
<dbReference type="PROSITE" id="PS51168">
    <property type="entry name" value="CHORISMATE_MUT_2"/>
    <property type="match status" value="1"/>
</dbReference>
<dbReference type="InterPro" id="IPR036263">
    <property type="entry name" value="Chorismate_II_sf"/>
</dbReference>
<dbReference type="PANTHER" id="PTHR38041">
    <property type="entry name" value="CHORISMATE MUTASE"/>
    <property type="match status" value="1"/>
</dbReference>
<dbReference type="eggNOG" id="COG1605">
    <property type="taxonomic scope" value="Bacteria"/>
</dbReference>
<evidence type="ECO:0000313" key="5">
    <source>
        <dbReference type="EMBL" id="KDD69578.1"/>
    </source>
</evidence>